<dbReference type="Proteomes" id="UP000305546">
    <property type="component" value="Unassembled WGS sequence"/>
</dbReference>
<sequence length="103" mass="11337">MYRMTVVYDHPEDPEKFLKHYREVHAPLVEKLPELRSFGWGVSESPGGEKPGFFVVAVLDWESKEHAQAALASAAGGAAVGDVANFARPGQFHVLFAEVEKVV</sequence>
<feature type="domain" description="EthD" evidence="1">
    <location>
        <begin position="11"/>
        <end position="88"/>
    </location>
</feature>
<dbReference type="PANTHER" id="PTHR40260">
    <property type="entry name" value="BLR8190 PROTEIN"/>
    <property type="match status" value="1"/>
</dbReference>
<dbReference type="PANTHER" id="PTHR40260:SF2">
    <property type="entry name" value="BLR8190 PROTEIN"/>
    <property type="match status" value="1"/>
</dbReference>
<dbReference type="Gene3D" id="3.30.70.100">
    <property type="match status" value="1"/>
</dbReference>
<dbReference type="InterPro" id="IPR009799">
    <property type="entry name" value="EthD_dom"/>
</dbReference>
<dbReference type="EMBL" id="VDFW01000013">
    <property type="protein sequence ID" value="TNC24859.1"/>
    <property type="molecule type" value="Genomic_DNA"/>
</dbReference>
<reference evidence="2 3" key="1">
    <citation type="submission" date="2019-06" db="EMBL/GenBank/DDBJ databases">
        <title>Amycolatopsis alkalitolerans sp. nov., isolated from Gastrodia elata Blume.</title>
        <authorList>
            <person name="Narsing Rao M.P."/>
            <person name="Li W.J."/>
        </authorList>
    </citation>
    <scope>NUCLEOTIDE SEQUENCE [LARGE SCALE GENOMIC DNA]</scope>
    <source>
        <strain evidence="2 3">SYSUP0005</strain>
    </source>
</reference>
<dbReference type="OrthoDB" id="5294870at2"/>
<dbReference type="GO" id="GO:0016491">
    <property type="term" value="F:oxidoreductase activity"/>
    <property type="evidence" value="ECO:0007669"/>
    <property type="project" value="InterPro"/>
</dbReference>
<gene>
    <name evidence="2" type="ORF">FG385_16575</name>
</gene>
<keyword evidence="3" id="KW-1185">Reference proteome</keyword>
<proteinExistence type="predicted"/>
<evidence type="ECO:0000259" key="1">
    <source>
        <dbReference type="Pfam" id="PF07110"/>
    </source>
</evidence>
<name>A0A5C4LYU7_9PSEU</name>
<dbReference type="InterPro" id="IPR011008">
    <property type="entry name" value="Dimeric_a/b-barrel"/>
</dbReference>
<dbReference type="AlphaFoldDB" id="A0A5C4LYU7"/>
<evidence type="ECO:0000313" key="3">
    <source>
        <dbReference type="Proteomes" id="UP000305546"/>
    </source>
</evidence>
<evidence type="ECO:0000313" key="2">
    <source>
        <dbReference type="EMBL" id="TNC24859.1"/>
    </source>
</evidence>
<comment type="caution">
    <text evidence="2">The sequence shown here is derived from an EMBL/GenBank/DDBJ whole genome shotgun (WGS) entry which is preliminary data.</text>
</comment>
<dbReference type="Pfam" id="PF07110">
    <property type="entry name" value="EthD"/>
    <property type="match status" value="1"/>
</dbReference>
<protein>
    <submittedName>
        <fullName evidence="2">EthD family reductase</fullName>
    </submittedName>
</protein>
<dbReference type="RefSeq" id="WP_139097647.1">
    <property type="nucleotide sequence ID" value="NZ_VDFW01000013.1"/>
</dbReference>
<dbReference type="NCBIfam" id="TIGR02118">
    <property type="entry name" value="EthD family reductase"/>
    <property type="match status" value="1"/>
</dbReference>
<dbReference type="SUPFAM" id="SSF54909">
    <property type="entry name" value="Dimeric alpha+beta barrel"/>
    <property type="match status" value="1"/>
</dbReference>
<organism evidence="2 3">
    <name type="scientific">Amycolatopsis alkalitolerans</name>
    <dbReference type="NCBI Taxonomy" id="2547244"/>
    <lineage>
        <taxon>Bacteria</taxon>
        <taxon>Bacillati</taxon>
        <taxon>Actinomycetota</taxon>
        <taxon>Actinomycetes</taxon>
        <taxon>Pseudonocardiales</taxon>
        <taxon>Pseudonocardiaceae</taxon>
        <taxon>Amycolatopsis</taxon>
    </lineage>
</organism>
<accession>A0A5C4LYU7</accession>